<accession>A0ABN9FAJ1</accession>
<gene>
    <name evidence="1" type="ORF">SPARVUS_LOCUS11657798</name>
</gene>
<evidence type="ECO:0000313" key="2">
    <source>
        <dbReference type="Proteomes" id="UP001162483"/>
    </source>
</evidence>
<name>A0ABN9FAJ1_9NEOB</name>
<protein>
    <submittedName>
        <fullName evidence="1">Uncharacterized protein</fullName>
    </submittedName>
</protein>
<keyword evidence="2" id="KW-1185">Reference proteome</keyword>
<dbReference type="EMBL" id="CATNWA010016611">
    <property type="protein sequence ID" value="CAI9594012.1"/>
    <property type="molecule type" value="Genomic_DNA"/>
</dbReference>
<sequence>MLSLVRWVEARLHSQSPLSPREPMLSLESCVGVVLRSDPIAKAPWSPREPAYRGCPYKPHFAECHEWS</sequence>
<comment type="caution">
    <text evidence="1">The sequence shown here is derived from an EMBL/GenBank/DDBJ whole genome shotgun (WGS) entry which is preliminary data.</text>
</comment>
<reference evidence="1" key="1">
    <citation type="submission" date="2023-05" db="EMBL/GenBank/DDBJ databases">
        <authorList>
            <person name="Stuckert A."/>
        </authorList>
    </citation>
    <scope>NUCLEOTIDE SEQUENCE</scope>
</reference>
<organism evidence="1 2">
    <name type="scientific">Staurois parvus</name>
    <dbReference type="NCBI Taxonomy" id="386267"/>
    <lineage>
        <taxon>Eukaryota</taxon>
        <taxon>Metazoa</taxon>
        <taxon>Chordata</taxon>
        <taxon>Craniata</taxon>
        <taxon>Vertebrata</taxon>
        <taxon>Euteleostomi</taxon>
        <taxon>Amphibia</taxon>
        <taxon>Batrachia</taxon>
        <taxon>Anura</taxon>
        <taxon>Neobatrachia</taxon>
        <taxon>Ranoidea</taxon>
        <taxon>Ranidae</taxon>
        <taxon>Staurois</taxon>
    </lineage>
</organism>
<evidence type="ECO:0000313" key="1">
    <source>
        <dbReference type="EMBL" id="CAI9594012.1"/>
    </source>
</evidence>
<proteinExistence type="predicted"/>
<dbReference type="Proteomes" id="UP001162483">
    <property type="component" value="Unassembled WGS sequence"/>
</dbReference>